<dbReference type="EMBL" id="JADNYJ010000089">
    <property type="protein sequence ID" value="KAF8887629.1"/>
    <property type="molecule type" value="Genomic_DNA"/>
</dbReference>
<organism evidence="1 2">
    <name type="scientific">Gymnopilus junonius</name>
    <name type="common">Spectacular rustgill mushroom</name>
    <name type="synonym">Gymnopilus spectabilis subsp. junonius</name>
    <dbReference type="NCBI Taxonomy" id="109634"/>
    <lineage>
        <taxon>Eukaryota</taxon>
        <taxon>Fungi</taxon>
        <taxon>Dikarya</taxon>
        <taxon>Basidiomycota</taxon>
        <taxon>Agaricomycotina</taxon>
        <taxon>Agaricomycetes</taxon>
        <taxon>Agaricomycetidae</taxon>
        <taxon>Agaricales</taxon>
        <taxon>Agaricineae</taxon>
        <taxon>Hymenogastraceae</taxon>
        <taxon>Gymnopilus</taxon>
    </lineage>
</organism>
<evidence type="ECO:0000313" key="2">
    <source>
        <dbReference type="Proteomes" id="UP000724874"/>
    </source>
</evidence>
<reference evidence="1" key="1">
    <citation type="submission" date="2020-11" db="EMBL/GenBank/DDBJ databases">
        <authorList>
            <consortium name="DOE Joint Genome Institute"/>
            <person name="Ahrendt S."/>
            <person name="Riley R."/>
            <person name="Andreopoulos W."/>
            <person name="LaButti K."/>
            <person name="Pangilinan J."/>
            <person name="Ruiz-duenas F.J."/>
            <person name="Barrasa J.M."/>
            <person name="Sanchez-Garcia M."/>
            <person name="Camarero S."/>
            <person name="Miyauchi S."/>
            <person name="Serrano A."/>
            <person name="Linde D."/>
            <person name="Babiker R."/>
            <person name="Drula E."/>
            <person name="Ayuso-Fernandez I."/>
            <person name="Pacheco R."/>
            <person name="Padilla G."/>
            <person name="Ferreira P."/>
            <person name="Barriuso J."/>
            <person name="Kellner H."/>
            <person name="Castanera R."/>
            <person name="Alfaro M."/>
            <person name="Ramirez L."/>
            <person name="Pisabarro A.G."/>
            <person name="Kuo A."/>
            <person name="Tritt A."/>
            <person name="Lipzen A."/>
            <person name="He G."/>
            <person name="Yan M."/>
            <person name="Ng V."/>
            <person name="Cullen D."/>
            <person name="Martin F."/>
            <person name="Rosso M.-N."/>
            <person name="Henrissat B."/>
            <person name="Hibbett D."/>
            <person name="Martinez A.T."/>
            <person name="Grigoriev I.V."/>
        </authorList>
    </citation>
    <scope>NUCLEOTIDE SEQUENCE</scope>
    <source>
        <strain evidence="1">AH 44721</strain>
    </source>
</reference>
<dbReference type="Proteomes" id="UP000724874">
    <property type="component" value="Unassembled WGS sequence"/>
</dbReference>
<keyword evidence="2" id="KW-1185">Reference proteome</keyword>
<accession>A0A9P5TJ92</accession>
<comment type="caution">
    <text evidence="1">The sequence shown here is derived from an EMBL/GenBank/DDBJ whole genome shotgun (WGS) entry which is preliminary data.</text>
</comment>
<proteinExistence type="predicted"/>
<protein>
    <submittedName>
        <fullName evidence="1">Uncharacterized protein</fullName>
    </submittedName>
</protein>
<dbReference type="AlphaFoldDB" id="A0A9P5TJ92"/>
<sequence length="241" mass="27779">MRQQAVDIDQGDELFQWMAQCRMAQGSVKGGKKESDELRIPDSTQALFVSNTRAKQFTKRAGRFGRRLPSLISASELISPRKIYEYIAGRRRRFDIFETGYYSRDLHGLSTRLRVLLSTSSSSVYAYSHFSPTQPSSAIPHIDRHNLSSPTRTFAACYAPPLDIRRPLRIMEKMLTIRRSEIFLMFGRKRKRGVCAVDIYRYDLPRQSTFLLEGRNRTLQDATAALEWLISLSFLVGDVEW</sequence>
<evidence type="ECO:0000313" key="1">
    <source>
        <dbReference type="EMBL" id="KAF8887629.1"/>
    </source>
</evidence>
<gene>
    <name evidence="1" type="ORF">CPB84DRAFT_1749684</name>
</gene>
<name>A0A9P5TJ92_GYMJU</name>